<keyword evidence="1" id="KW-0175">Coiled coil</keyword>
<sequence length="75" mass="8762">MIETLLQAILEQVDQPKKDLENNLRALLNEAVEKLDLVSKQEIDRQRIALQHANQRLSQLQEQMNILEGMIQNKK</sequence>
<evidence type="ECO:0000313" key="3">
    <source>
        <dbReference type="EMBL" id="UYF75644.1"/>
    </source>
</evidence>
<gene>
    <name evidence="2" type="ORF">DHW29_13965</name>
    <name evidence="3" type="ORF">LSO58_01620</name>
</gene>
<feature type="coiled-coil region" evidence="1">
    <location>
        <begin position="10"/>
        <end position="70"/>
    </location>
</feature>
<dbReference type="Pfam" id="PF04380">
    <property type="entry name" value="BMFP"/>
    <property type="match status" value="1"/>
</dbReference>
<reference evidence="3" key="2">
    <citation type="journal article" date="2022" name="J Glob Antimicrob Resist">
        <title>Comparative analysis of IMP-4- and OXA-58-containing plasmids of three carbapenemase-producing Acinetobacter ursingii strains in the Netherlands.</title>
        <authorList>
            <person name="Hendrickx A.P.A."/>
            <person name="Schade R.P."/>
            <person name="Landman F."/>
            <person name="Bosch T."/>
            <person name="Schouls L.M."/>
            <person name="van Dijk K."/>
        </authorList>
    </citation>
    <scope>NUCLEOTIDE SEQUENCE</scope>
    <source>
        <strain evidence="3">RIVM_C010761</strain>
    </source>
</reference>
<evidence type="ECO:0000256" key="1">
    <source>
        <dbReference type="SAM" id="Coils"/>
    </source>
</evidence>
<organism evidence="2 4">
    <name type="scientific">Acinetobacter ursingii</name>
    <dbReference type="NCBI Taxonomy" id="108980"/>
    <lineage>
        <taxon>Bacteria</taxon>
        <taxon>Pseudomonadati</taxon>
        <taxon>Pseudomonadota</taxon>
        <taxon>Gammaproteobacteria</taxon>
        <taxon>Moraxellales</taxon>
        <taxon>Moraxellaceae</taxon>
        <taxon>Acinetobacter</taxon>
    </lineage>
</organism>
<dbReference type="EMBL" id="DPVE01000241">
    <property type="protein sequence ID" value="HCK31171.1"/>
    <property type="molecule type" value="Genomic_DNA"/>
</dbReference>
<evidence type="ECO:0000313" key="4">
    <source>
        <dbReference type="Proteomes" id="UP000263596"/>
    </source>
</evidence>
<accession>A0A3D2SNY5</accession>
<dbReference type="Proteomes" id="UP001164081">
    <property type="component" value="Chromosome"/>
</dbReference>
<proteinExistence type="predicted"/>
<dbReference type="EMBL" id="CP089044">
    <property type="protein sequence ID" value="UYF75644.1"/>
    <property type="molecule type" value="Genomic_DNA"/>
</dbReference>
<dbReference type="RefSeq" id="WP_044437041.1">
    <property type="nucleotide sequence ID" value="NZ_BBTT01000012.1"/>
</dbReference>
<dbReference type="AlphaFoldDB" id="A0A3D2SNY5"/>
<name>A0A3D2SNY5_9GAMM</name>
<protein>
    <submittedName>
        <fullName evidence="3">Accessory factor UbiK family protein</fullName>
    </submittedName>
    <submittedName>
        <fullName evidence="2">Membrane fusogenic activity</fullName>
    </submittedName>
</protein>
<evidence type="ECO:0000313" key="2">
    <source>
        <dbReference type="EMBL" id="HCK31171.1"/>
    </source>
</evidence>
<dbReference type="InterPro" id="IPR007475">
    <property type="entry name" value="UbiK"/>
</dbReference>
<reference evidence="2 4" key="1">
    <citation type="journal article" date="2018" name="Nat. Biotechnol.">
        <title>A standardized bacterial taxonomy based on genome phylogeny substantially revises the tree of life.</title>
        <authorList>
            <person name="Parks D.H."/>
            <person name="Chuvochina M."/>
            <person name="Waite D.W."/>
            <person name="Rinke C."/>
            <person name="Skarshewski A."/>
            <person name="Chaumeil P.A."/>
            <person name="Hugenholtz P."/>
        </authorList>
    </citation>
    <scope>NUCLEOTIDE SEQUENCE [LARGE SCALE GENOMIC DNA]</scope>
    <source>
        <strain evidence="2">UBA9669</strain>
    </source>
</reference>
<dbReference type="Proteomes" id="UP000263596">
    <property type="component" value="Unassembled WGS sequence"/>
</dbReference>